<proteinExistence type="inferred from homology"/>
<evidence type="ECO:0000256" key="1">
    <source>
        <dbReference type="ARBA" id="ARBA00001947"/>
    </source>
</evidence>
<dbReference type="Pfam" id="PF00246">
    <property type="entry name" value="Peptidase_M14"/>
    <property type="match status" value="1"/>
</dbReference>
<accession>A0A941BHL7</accession>
<dbReference type="PANTHER" id="PTHR11705:SF143">
    <property type="entry name" value="SLL0236 PROTEIN"/>
    <property type="match status" value="1"/>
</dbReference>
<evidence type="ECO:0000256" key="4">
    <source>
        <dbReference type="ARBA" id="ARBA00022801"/>
    </source>
</evidence>
<dbReference type="SUPFAM" id="SSF53187">
    <property type="entry name" value="Zn-dependent exopeptidases"/>
    <property type="match status" value="1"/>
</dbReference>
<dbReference type="Proteomes" id="UP000678374">
    <property type="component" value="Unassembled WGS sequence"/>
</dbReference>
<evidence type="ECO:0000256" key="3">
    <source>
        <dbReference type="ARBA" id="ARBA00022670"/>
    </source>
</evidence>
<organism evidence="9 10">
    <name type="scientific">Ideonella aquatica</name>
    <dbReference type="NCBI Taxonomy" id="2824119"/>
    <lineage>
        <taxon>Bacteria</taxon>
        <taxon>Pseudomonadati</taxon>
        <taxon>Pseudomonadota</taxon>
        <taxon>Betaproteobacteria</taxon>
        <taxon>Burkholderiales</taxon>
        <taxon>Sphaerotilaceae</taxon>
        <taxon>Ideonella</taxon>
    </lineage>
</organism>
<comment type="cofactor">
    <cofactor evidence="1">
        <name>Zn(2+)</name>
        <dbReference type="ChEBI" id="CHEBI:29105"/>
    </cofactor>
</comment>
<keyword evidence="6" id="KW-0482">Metalloprotease</keyword>
<dbReference type="EMBL" id="JAGQDE010000002">
    <property type="protein sequence ID" value="MBQ0957762.1"/>
    <property type="molecule type" value="Genomic_DNA"/>
</dbReference>
<comment type="caution">
    <text evidence="9">The sequence shown here is derived from an EMBL/GenBank/DDBJ whole genome shotgun (WGS) entry which is preliminary data.</text>
</comment>
<dbReference type="InterPro" id="IPR000834">
    <property type="entry name" value="Peptidase_M14"/>
</dbReference>
<evidence type="ECO:0000259" key="8">
    <source>
        <dbReference type="PROSITE" id="PS52035"/>
    </source>
</evidence>
<protein>
    <submittedName>
        <fullName evidence="9">Succinylglutamate desuccinylase/aspartoacylase family protein</fullName>
    </submittedName>
</protein>
<evidence type="ECO:0000313" key="10">
    <source>
        <dbReference type="Proteomes" id="UP000678374"/>
    </source>
</evidence>
<dbReference type="AlphaFoldDB" id="A0A941BHL7"/>
<evidence type="ECO:0000256" key="5">
    <source>
        <dbReference type="ARBA" id="ARBA00022833"/>
    </source>
</evidence>
<evidence type="ECO:0000256" key="2">
    <source>
        <dbReference type="ARBA" id="ARBA00005988"/>
    </source>
</evidence>
<evidence type="ECO:0000256" key="6">
    <source>
        <dbReference type="ARBA" id="ARBA00023049"/>
    </source>
</evidence>
<evidence type="ECO:0000256" key="7">
    <source>
        <dbReference type="PROSITE-ProRule" id="PRU01379"/>
    </source>
</evidence>
<reference evidence="9" key="1">
    <citation type="submission" date="2021-04" db="EMBL/GenBank/DDBJ databases">
        <title>The genome sequence of Ideonella sp. 4Y11.</title>
        <authorList>
            <person name="Liu Y."/>
        </authorList>
    </citation>
    <scope>NUCLEOTIDE SEQUENCE</scope>
    <source>
        <strain evidence="9">4Y11</strain>
    </source>
</reference>
<evidence type="ECO:0000313" key="9">
    <source>
        <dbReference type="EMBL" id="MBQ0957762.1"/>
    </source>
</evidence>
<dbReference type="Gene3D" id="3.40.630.10">
    <property type="entry name" value="Zn peptidases"/>
    <property type="match status" value="1"/>
</dbReference>
<dbReference type="GO" id="GO:0006508">
    <property type="term" value="P:proteolysis"/>
    <property type="evidence" value="ECO:0007669"/>
    <property type="project" value="UniProtKB-KW"/>
</dbReference>
<dbReference type="GO" id="GO:0008270">
    <property type="term" value="F:zinc ion binding"/>
    <property type="evidence" value="ECO:0007669"/>
    <property type="project" value="InterPro"/>
</dbReference>
<dbReference type="PANTHER" id="PTHR11705">
    <property type="entry name" value="PROTEASE FAMILY M14 CARBOXYPEPTIDASE A,B"/>
    <property type="match status" value="1"/>
</dbReference>
<keyword evidence="3" id="KW-0645">Protease</keyword>
<name>A0A941BHL7_9BURK</name>
<keyword evidence="5" id="KW-0862">Zinc</keyword>
<dbReference type="RefSeq" id="WP_210800171.1">
    <property type="nucleotide sequence ID" value="NZ_JAGQDE010000002.1"/>
</dbReference>
<gene>
    <name evidence="9" type="ORF">KAK06_02220</name>
</gene>
<feature type="domain" description="Peptidase M14" evidence="8">
    <location>
        <begin position="19"/>
        <end position="286"/>
    </location>
</feature>
<dbReference type="PROSITE" id="PS52035">
    <property type="entry name" value="PEPTIDASE_M14"/>
    <property type="match status" value="1"/>
</dbReference>
<dbReference type="SMART" id="SM00631">
    <property type="entry name" value="Zn_pept"/>
    <property type="match status" value="1"/>
</dbReference>
<dbReference type="GO" id="GO:0004181">
    <property type="term" value="F:metallocarboxypeptidase activity"/>
    <property type="evidence" value="ECO:0007669"/>
    <property type="project" value="InterPro"/>
</dbReference>
<sequence>MVPVLAAAASAASAAPRNEPPRPPDAAAWCRQVAGYLVDLTAARCQQAALMPGDGRSVRGVPLWFRDVRPAAAPRLRVLVLGGIHGDEMASVNVVFDWLDRAVKAADPGIHWRMVPLVNPDGLMRKPSTRVNARGVDLNRNFPTPEWERAAQAYWASRTGKDPRRFPGPSAMSEPETRWVQAQVDQFKPHLIVSVHAPYGVLDFDGPPPPPEKLGSLHLDQVGIYPGSLGNYGGVVRRVPVVTLELRNARQVSGNEMAAMWTDLRGWIDRRREQMAQSQPLDRPAR</sequence>
<comment type="caution">
    <text evidence="7">Lacks conserved residue(s) required for the propagation of feature annotation.</text>
</comment>
<keyword evidence="4" id="KW-0378">Hydrolase</keyword>
<keyword evidence="10" id="KW-1185">Reference proteome</keyword>
<comment type="similarity">
    <text evidence="2 7">Belongs to the peptidase M14 family.</text>
</comment>
<dbReference type="GO" id="GO:0005615">
    <property type="term" value="C:extracellular space"/>
    <property type="evidence" value="ECO:0007669"/>
    <property type="project" value="TreeGrafter"/>
</dbReference>